<sequence length="258" mass="29385">MYGCAILEELDYLCNLIGLQVLWEMLTREVPFKGLEGLQVAWLVVEKSERLTIPSSCPVSFAVLMRKCWMTEPKDRPVFKQILTTLDSMSNDSQLPDQCNSFLHNKAEWRCEIEATLVRLKKLERDLSTKEQELKEREQRLKMWERKLIEQSNTPLFLPVAAKISAESFYESKTEESNSSEMSCQITACSNGEVGGISLQAIMKGFGDMFSMEPVQHSGMQVNMQAKQNSSKSRSVREGRKINMAIGMEAFGWSDDSD</sequence>
<dbReference type="PANTHER" id="PTHR44329">
    <property type="entry name" value="SERINE/THREONINE-PROTEIN KINASE TNNI3K-RELATED"/>
    <property type="match status" value="1"/>
</dbReference>
<keyword evidence="1" id="KW-0808">Transferase</keyword>
<evidence type="ECO:0000256" key="4">
    <source>
        <dbReference type="ARBA" id="ARBA00022840"/>
    </source>
</evidence>
<dbReference type="SUPFAM" id="SSF56112">
    <property type="entry name" value="Protein kinase-like (PK-like)"/>
    <property type="match status" value="1"/>
</dbReference>
<proteinExistence type="predicted"/>
<name>A0A9Q1ITQ6_SYNKA</name>
<dbReference type="Gene3D" id="1.10.510.10">
    <property type="entry name" value="Transferase(Phosphotransferase) domain 1"/>
    <property type="match status" value="1"/>
</dbReference>
<gene>
    <name evidence="7" type="ORF">SKAU_G00235800</name>
</gene>
<dbReference type="AlphaFoldDB" id="A0A9Q1ITQ6"/>
<dbReference type="InterPro" id="IPR051681">
    <property type="entry name" value="Ser/Thr_Kinases-Pseudokinases"/>
</dbReference>
<feature type="coiled-coil region" evidence="5">
    <location>
        <begin position="106"/>
        <end position="154"/>
    </location>
</feature>
<keyword evidence="2" id="KW-0547">Nucleotide-binding</keyword>
<organism evidence="7 8">
    <name type="scientific">Synaphobranchus kaupii</name>
    <name type="common">Kaup's arrowtooth eel</name>
    <dbReference type="NCBI Taxonomy" id="118154"/>
    <lineage>
        <taxon>Eukaryota</taxon>
        <taxon>Metazoa</taxon>
        <taxon>Chordata</taxon>
        <taxon>Craniata</taxon>
        <taxon>Vertebrata</taxon>
        <taxon>Euteleostomi</taxon>
        <taxon>Actinopterygii</taxon>
        <taxon>Neopterygii</taxon>
        <taxon>Teleostei</taxon>
        <taxon>Anguilliformes</taxon>
        <taxon>Synaphobranchidae</taxon>
        <taxon>Synaphobranchus</taxon>
    </lineage>
</organism>
<dbReference type="GO" id="GO:0004709">
    <property type="term" value="F:MAP kinase kinase kinase activity"/>
    <property type="evidence" value="ECO:0007669"/>
    <property type="project" value="TreeGrafter"/>
</dbReference>
<dbReference type="EMBL" id="JAINUF010000008">
    <property type="protein sequence ID" value="KAJ8352104.1"/>
    <property type="molecule type" value="Genomic_DNA"/>
</dbReference>
<keyword evidence="4" id="KW-0067">ATP-binding</keyword>
<evidence type="ECO:0000313" key="8">
    <source>
        <dbReference type="Proteomes" id="UP001152622"/>
    </source>
</evidence>
<accession>A0A9Q1ITQ6</accession>
<dbReference type="Pfam" id="PF07714">
    <property type="entry name" value="PK_Tyr_Ser-Thr"/>
    <property type="match status" value="1"/>
</dbReference>
<evidence type="ECO:0000259" key="6">
    <source>
        <dbReference type="Pfam" id="PF07714"/>
    </source>
</evidence>
<dbReference type="Proteomes" id="UP001152622">
    <property type="component" value="Chromosome 8"/>
</dbReference>
<evidence type="ECO:0000256" key="1">
    <source>
        <dbReference type="ARBA" id="ARBA00022679"/>
    </source>
</evidence>
<reference evidence="7" key="1">
    <citation type="journal article" date="2023" name="Science">
        <title>Genome structures resolve the early diversification of teleost fishes.</title>
        <authorList>
            <person name="Parey E."/>
            <person name="Louis A."/>
            <person name="Montfort J."/>
            <person name="Bouchez O."/>
            <person name="Roques C."/>
            <person name="Iampietro C."/>
            <person name="Lluch J."/>
            <person name="Castinel A."/>
            <person name="Donnadieu C."/>
            <person name="Desvignes T."/>
            <person name="Floi Bucao C."/>
            <person name="Jouanno E."/>
            <person name="Wen M."/>
            <person name="Mejri S."/>
            <person name="Dirks R."/>
            <person name="Jansen H."/>
            <person name="Henkel C."/>
            <person name="Chen W.J."/>
            <person name="Zahm M."/>
            <person name="Cabau C."/>
            <person name="Klopp C."/>
            <person name="Thompson A.W."/>
            <person name="Robinson-Rechavi M."/>
            <person name="Braasch I."/>
            <person name="Lecointre G."/>
            <person name="Bobe J."/>
            <person name="Postlethwait J.H."/>
            <person name="Berthelot C."/>
            <person name="Roest Crollius H."/>
            <person name="Guiguen Y."/>
        </authorList>
    </citation>
    <scope>NUCLEOTIDE SEQUENCE</scope>
    <source>
        <strain evidence="7">WJC10195</strain>
    </source>
</reference>
<evidence type="ECO:0000256" key="2">
    <source>
        <dbReference type="ARBA" id="ARBA00022741"/>
    </source>
</evidence>
<evidence type="ECO:0000313" key="7">
    <source>
        <dbReference type="EMBL" id="KAJ8352104.1"/>
    </source>
</evidence>
<evidence type="ECO:0000256" key="5">
    <source>
        <dbReference type="SAM" id="Coils"/>
    </source>
</evidence>
<dbReference type="GO" id="GO:0005737">
    <property type="term" value="C:cytoplasm"/>
    <property type="evidence" value="ECO:0007669"/>
    <property type="project" value="TreeGrafter"/>
</dbReference>
<dbReference type="InterPro" id="IPR011009">
    <property type="entry name" value="Kinase-like_dom_sf"/>
</dbReference>
<keyword evidence="3" id="KW-0418">Kinase</keyword>
<dbReference type="OrthoDB" id="339325at2759"/>
<evidence type="ECO:0000256" key="3">
    <source>
        <dbReference type="ARBA" id="ARBA00022777"/>
    </source>
</evidence>
<protein>
    <recommendedName>
        <fullName evidence="6">Serine-threonine/tyrosine-protein kinase catalytic domain-containing protein</fullName>
    </recommendedName>
</protein>
<comment type="caution">
    <text evidence="7">The sequence shown here is derived from an EMBL/GenBank/DDBJ whole genome shotgun (WGS) entry which is preliminary data.</text>
</comment>
<dbReference type="InterPro" id="IPR001245">
    <property type="entry name" value="Ser-Thr/Tyr_kinase_cat_dom"/>
</dbReference>
<keyword evidence="8" id="KW-1185">Reference proteome</keyword>
<feature type="domain" description="Serine-threonine/tyrosine-protein kinase catalytic" evidence="6">
    <location>
        <begin position="21"/>
        <end position="86"/>
    </location>
</feature>
<keyword evidence="5" id="KW-0175">Coiled coil</keyword>
<dbReference type="PANTHER" id="PTHR44329:SF288">
    <property type="entry name" value="MITOGEN-ACTIVATED PROTEIN KINASE KINASE KINASE 20"/>
    <property type="match status" value="1"/>
</dbReference>
<dbReference type="GO" id="GO:0005524">
    <property type="term" value="F:ATP binding"/>
    <property type="evidence" value="ECO:0007669"/>
    <property type="project" value="UniProtKB-KW"/>
</dbReference>